<dbReference type="PANTHER" id="PTHR43048:SF3">
    <property type="entry name" value="METHYLMALONYL-COA EPIMERASE, MITOCHONDRIAL"/>
    <property type="match status" value="1"/>
</dbReference>
<dbReference type="GO" id="GO:0046491">
    <property type="term" value="P:L-methylmalonyl-CoA metabolic process"/>
    <property type="evidence" value="ECO:0007669"/>
    <property type="project" value="TreeGrafter"/>
</dbReference>
<evidence type="ECO:0000256" key="2">
    <source>
        <dbReference type="ARBA" id="ARBA00022723"/>
    </source>
</evidence>
<dbReference type="GO" id="GO:0004493">
    <property type="term" value="F:methylmalonyl-CoA epimerase activity"/>
    <property type="evidence" value="ECO:0007669"/>
    <property type="project" value="TreeGrafter"/>
</dbReference>
<comment type="similarity">
    <text evidence="1">Belongs to the methylmalonyl-CoA epimerase family.</text>
</comment>
<keyword evidence="5" id="KW-1185">Reference proteome</keyword>
<name>A0A084GWA2_METID</name>
<dbReference type="RefSeq" id="WP_035207040.1">
    <property type="nucleotide sequence ID" value="NZ_JNVC02000005.1"/>
</dbReference>
<dbReference type="AlphaFoldDB" id="A0A084GWA2"/>
<sequence length="138" mass="14946">MVKKVDHIGVAVHSIEEVLPFYQETLGLKLEGMETVEEQGVKVAFLKAGETKIELLEPVSKESAVARFIEKRGEGIHHLALAVDDIGMRIHELKEHGIKMIDETPRNGAGGASIAFLHPKAANGVLVELCEKKGGTVS</sequence>
<dbReference type="GO" id="GO:0016829">
    <property type="term" value="F:lyase activity"/>
    <property type="evidence" value="ECO:0007669"/>
    <property type="project" value="UniProtKB-KW"/>
</dbReference>
<dbReference type="InterPro" id="IPR037523">
    <property type="entry name" value="VOC_core"/>
</dbReference>
<dbReference type="InterPro" id="IPR051785">
    <property type="entry name" value="MMCE/EMCE_epimerase"/>
</dbReference>
<comment type="caution">
    <text evidence="4">The sequence shown here is derived from an EMBL/GenBank/DDBJ whole genome shotgun (WGS) entry which is preliminary data.</text>
</comment>
<dbReference type="PANTHER" id="PTHR43048">
    <property type="entry name" value="METHYLMALONYL-COA EPIMERASE"/>
    <property type="match status" value="1"/>
</dbReference>
<dbReference type="InterPro" id="IPR029068">
    <property type="entry name" value="Glyas_Bleomycin-R_OHBP_Dase"/>
</dbReference>
<dbReference type="EMBL" id="JNVC02000005">
    <property type="protein sequence ID" value="KEZ51614.1"/>
    <property type="molecule type" value="Genomic_DNA"/>
</dbReference>
<evidence type="ECO:0000313" key="4">
    <source>
        <dbReference type="EMBL" id="KEZ51614.1"/>
    </source>
</evidence>
<dbReference type="InterPro" id="IPR017515">
    <property type="entry name" value="MeMalonyl-CoA_epimerase"/>
</dbReference>
<dbReference type="GO" id="GO:0046872">
    <property type="term" value="F:metal ion binding"/>
    <property type="evidence" value="ECO:0007669"/>
    <property type="project" value="UniProtKB-KW"/>
</dbReference>
<dbReference type="CDD" id="cd07249">
    <property type="entry name" value="MMCE"/>
    <property type="match status" value="1"/>
</dbReference>
<reference evidence="4 5" key="1">
    <citation type="journal article" date="2005" name="Int. J. Syst. Evol. Microbiol.">
        <title>Bacillus cibi sp. nov., isolated from jeotgal, a traditional Korean fermented seafood.</title>
        <authorList>
            <person name="Yoon J.H."/>
            <person name="Lee C.H."/>
            <person name="Oh T.K."/>
        </authorList>
    </citation>
    <scope>NUCLEOTIDE SEQUENCE [LARGE SCALE GENOMIC DNA]</scope>
    <source>
        <strain evidence="4 5">DSM 16189</strain>
    </source>
</reference>
<keyword evidence="2" id="KW-0479">Metal-binding</keyword>
<feature type="domain" description="VOC" evidence="3">
    <location>
        <begin position="4"/>
        <end position="132"/>
    </location>
</feature>
<evidence type="ECO:0000259" key="3">
    <source>
        <dbReference type="PROSITE" id="PS51819"/>
    </source>
</evidence>
<evidence type="ECO:0000313" key="5">
    <source>
        <dbReference type="Proteomes" id="UP000028549"/>
    </source>
</evidence>
<gene>
    <name evidence="4" type="ORF">GS18_0210810</name>
</gene>
<dbReference type="NCBIfam" id="TIGR03081">
    <property type="entry name" value="metmalonyl_epim"/>
    <property type="match status" value="1"/>
</dbReference>
<dbReference type="OrthoDB" id="9788468at2"/>
<protein>
    <submittedName>
        <fullName evidence="4">Lactoylglutathione lyase</fullName>
    </submittedName>
</protein>
<dbReference type="Pfam" id="PF13669">
    <property type="entry name" value="Glyoxalase_4"/>
    <property type="match status" value="1"/>
</dbReference>
<dbReference type="SUPFAM" id="SSF54593">
    <property type="entry name" value="Glyoxalase/Bleomycin resistance protein/Dihydroxybiphenyl dioxygenase"/>
    <property type="match status" value="1"/>
</dbReference>
<keyword evidence="4" id="KW-0456">Lyase</keyword>
<dbReference type="Proteomes" id="UP000028549">
    <property type="component" value="Unassembled WGS sequence"/>
</dbReference>
<organism evidence="4 5">
    <name type="scientific">Metabacillus indicus</name>
    <name type="common">Bacillus indicus</name>
    <dbReference type="NCBI Taxonomy" id="246786"/>
    <lineage>
        <taxon>Bacteria</taxon>
        <taxon>Bacillati</taxon>
        <taxon>Bacillota</taxon>
        <taxon>Bacilli</taxon>
        <taxon>Bacillales</taxon>
        <taxon>Bacillaceae</taxon>
        <taxon>Metabacillus</taxon>
    </lineage>
</organism>
<dbReference type="Gene3D" id="3.10.180.10">
    <property type="entry name" value="2,3-Dihydroxybiphenyl 1,2-Dioxygenase, domain 1"/>
    <property type="match status" value="1"/>
</dbReference>
<evidence type="ECO:0000256" key="1">
    <source>
        <dbReference type="ARBA" id="ARBA00009308"/>
    </source>
</evidence>
<accession>A0A084GWA2</accession>
<proteinExistence type="inferred from homology"/>
<dbReference type="STRING" id="246786.GS18_0210810"/>
<dbReference type="PROSITE" id="PS51819">
    <property type="entry name" value="VOC"/>
    <property type="match status" value="1"/>
</dbReference>